<dbReference type="KEGG" id="rdi:CMV14_07040"/>
<gene>
    <name evidence="4" type="ORF">COO09_09040</name>
</gene>
<dbReference type="InterPro" id="IPR029045">
    <property type="entry name" value="ClpP/crotonase-like_dom_sf"/>
</dbReference>
<feature type="compositionally biased region" description="Polar residues" evidence="3">
    <location>
        <begin position="1"/>
        <end position="10"/>
    </location>
</feature>
<comment type="similarity">
    <text evidence="1 2">Belongs to the enoyl-CoA hydratase/isomerase family.</text>
</comment>
<comment type="caution">
    <text evidence="4">The sequence shown here is derived from an EMBL/GenBank/DDBJ whole genome shotgun (WGS) entry which is preliminary data.</text>
</comment>
<dbReference type="GO" id="GO:0016853">
    <property type="term" value="F:isomerase activity"/>
    <property type="evidence" value="ECO:0007669"/>
    <property type="project" value="UniProtKB-KW"/>
</dbReference>
<evidence type="ECO:0000313" key="4">
    <source>
        <dbReference type="EMBL" id="PCE42554.1"/>
    </source>
</evidence>
<evidence type="ECO:0000256" key="1">
    <source>
        <dbReference type="ARBA" id="ARBA00005254"/>
    </source>
</evidence>
<accession>A0A2A4FYH3</accession>
<evidence type="ECO:0000256" key="3">
    <source>
        <dbReference type="SAM" id="MobiDB-lite"/>
    </source>
</evidence>
<dbReference type="SUPFAM" id="SSF52096">
    <property type="entry name" value="ClpP/crotonase"/>
    <property type="match status" value="1"/>
</dbReference>
<dbReference type="PANTHER" id="PTHR11941:SF54">
    <property type="entry name" value="ENOYL-COA HYDRATASE, MITOCHONDRIAL"/>
    <property type="match status" value="1"/>
</dbReference>
<dbReference type="Proteomes" id="UP000218934">
    <property type="component" value="Unassembled WGS sequence"/>
</dbReference>
<evidence type="ECO:0000256" key="2">
    <source>
        <dbReference type="RuleBase" id="RU003707"/>
    </source>
</evidence>
<dbReference type="EMBL" id="NWUF01000007">
    <property type="protein sequence ID" value="PCE42554.1"/>
    <property type="molecule type" value="Genomic_DNA"/>
</dbReference>
<protein>
    <submittedName>
        <fullName evidence="4">Enoyl-CoA hydratase/isomerase family protein</fullName>
    </submittedName>
</protein>
<name>A0A2A4FYH3_9SPHN</name>
<sequence length="285" mass="29856">MTARPRSTNGWLRAGSSAPGDRGHAVQELWGDGVSLRLQGPVAVITIDNPPHNHVSPAMMAALADCLAAADAESQVRVTLLTSAGKSFCAGADFTGGGRSADDDMTQASRLYGEAARIIRLRKPIVAAIQGAAIGAGLGLALLCDFRIASTEARFAANFVKLSFHPGLGLTYSLPRAVGAQRASLMLLTGRRLKPEEALHWGLIDGLAQPDALFDHGLGVAMEIAGNGPLGVTATRQTIRADLVAGFEGSIATELAAQRLLRVSDDFEEGVRAVADRRHGNFTGR</sequence>
<dbReference type="PANTHER" id="PTHR11941">
    <property type="entry name" value="ENOYL-COA HYDRATASE-RELATED"/>
    <property type="match status" value="1"/>
</dbReference>
<keyword evidence="5" id="KW-1185">Reference proteome</keyword>
<feature type="region of interest" description="Disordered" evidence="3">
    <location>
        <begin position="1"/>
        <end position="23"/>
    </location>
</feature>
<evidence type="ECO:0000313" key="5">
    <source>
        <dbReference type="Proteomes" id="UP000218934"/>
    </source>
</evidence>
<dbReference type="AlphaFoldDB" id="A0A2A4FYH3"/>
<keyword evidence="4" id="KW-0413">Isomerase</keyword>
<dbReference type="PROSITE" id="PS00166">
    <property type="entry name" value="ENOYL_COA_HYDRATASE"/>
    <property type="match status" value="1"/>
</dbReference>
<organism evidence="4 5">
    <name type="scientific">Rhizorhabdus dicambivorans</name>
    <dbReference type="NCBI Taxonomy" id="1850238"/>
    <lineage>
        <taxon>Bacteria</taxon>
        <taxon>Pseudomonadati</taxon>
        <taxon>Pseudomonadota</taxon>
        <taxon>Alphaproteobacteria</taxon>
        <taxon>Sphingomonadales</taxon>
        <taxon>Sphingomonadaceae</taxon>
        <taxon>Rhizorhabdus</taxon>
    </lineage>
</organism>
<dbReference type="Gene3D" id="3.90.226.10">
    <property type="entry name" value="2-enoyl-CoA Hydratase, Chain A, domain 1"/>
    <property type="match status" value="1"/>
</dbReference>
<proteinExistence type="inferred from homology"/>
<reference evidence="4 5" key="1">
    <citation type="submission" date="2017-09" db="EMBL/GenBank/DDBJ databases">
        <title>The Catabolism of 3,6-Dichlorosalicylic acid is Initiated by the Cytochrome P450 Monooxygenase DsmABC in Rhizorhabdus dicambivorans Ndbn-20.</title>
        <authorList>
            <person name="Na L."/>
        </authorList>
    </citation>
    <scope>NUCLEOTIDE SEQUENCE [LARGE SCALE GENOMIC DNA]</scope>
    <source>
        <strain evidence="4 5">Ndbn-20m</strain>
    </source>
</reference>
<dbReference type="InterPro" id="IPR001753">
    <property type="entry name" value="Enoyl-CoA_hydra/iso"/>
</dbReference>
<dbReference type="CDD" id="cd06558">
    <property type="entry name" value="crotonase-like"/>
    <property type="match status" value="1"/>
</dbReference>
<dbReference type="Pfam" id="PF00378">
    <property type="entry name" value="ECH_1"/>
    <property type="match status" value="1"/>
</dbReference>
<dbReference type="InterPro" id="IPR018376">
    <property type="entry name" value="Enoyl-CoA_hyd/isom_CS"/>
</dbReference>
<dbReference type="GO" id="GO:0006635">
    <property type="term" value="P:fatty acid beta-oxidation"/>
    <property type="evidence" value="ECO:0007669"/>
    <property type="project" value="TreeGrafter"/>
</dbReference>
<dbReference type="OrthoDB" id="9777711at2"/>